<sequence>MIRVDHGFREDGTASNLLLPAQIAPSNATRGQRISGIGLCKLSAGFFSREFGRRQANPRPPSLKQHLHPHILKSIDSGGGWERRAAARRTLTKRIGVGAGTSAALHGVDYIEIRPASGASRFDYIEILPASGVPALGAGEFAAGRLIPRLRTQTNISRLSIARRRAAGRRHGFEYTEMRPASDVSGHALDIQPESNFRHFRKIDFSPSGEQRSRSCVNPGAPLVWVFKDPRDSNSKPKNSSFLRPLGADIIRGLVQPISLIQGLFEQRKPRANLSSQFKFD</sequence>
<organism evidence="1 2">
    <name type="scientific">Favolaschia claudopus</name>
    <dbReference type="NCBI Taxonomy" id="2862362"/>
    <lineage>
        <taxon>Eukaryota</taxon>
        <taxon>Fungi</taxon>
        <taxon>Dikarya</taxon>
        <taxon>Basidiomycota</taxon>
        <taxon>Agaricomycotina</taxon>
        <taxon>Agaricomycetes</taxon>
        <taxon>Agaricomycetidae</taxon>
        <taxon>Agaricales</taxon>
        <taxon>Marasmiineae</taxon>
        <taxon>Mycenaceae</taxon>
        <taxon>Favolaschia</taxon>
    </lineage>
</organism>
<keyword evidence="2" id="KW-1185">Reference proteome</keyword>
<proteinExistence type="predicted"/>
<comment type="caution">
    <text evidence="1">The sequence shown here is derived from an EMBL/GenBank/DDBJ whole genome shotgun (WGS) entry which is preliminary data.</text>
</comment>
<dbReference type="Proteomes" id="UP001362999">
    <property type="component" value="Unassembled WGS sequence"/>
</dbReference>
<dbReference type="AlphaFoldDB" id="A0AAW0CNB2"/>
<evidence type="ECO:0000313" key="1">
    <source>
        <dbReference type="EMBL" id="KAK7039891.1"/>
    </source>
</evidence>
<name>A0AAW0CNB2_9AGAR</name>
<dbReference type="EMBL" id="JAWWNJ010000016">
    <property type="protein sequence ID" value="KAK7039891.1"/>
    <property type="molecule type" value="Genomic_DNA"/>
</dbReference>
<evidence type="ECO:0008006" key="3">
    <source>
        <dbReference type="Google" id="ProtNLM"/>
    </source>
</evidence>
<gene>
    <name evidence="1" type="ORF">R3P38DRAFT_3349963</name>
</gene>
<protein>
    <recommendedName>
        <fullName evidence="3">Ribosomal protein L2</fullName>
    </recommendedName>
</protein>
<accession>A0AAW0CNB2</accession>
<evidence type="ECO:0000313" key="2">
    <source>
        <dbReference type="Proteomes" id="UP001362999"/>
    </source>
</evidence>
<reference evidence="1 2" key="1">
    <citation type="journal article" date="2024" name="J Genomics">
        <title>Draft genome sequencing and assembly of Favolaschia claudopus CIRM-BRFM 2984 isolated from oak limbs.</title>
        <authorList>
            <person name="Navarro D."/>
            <person name="Drula E."/>
            <person name="Chaduli D."/>
            <person name="Cazenave R."/>
            <person name="Ahrendt S."/>
            <person name="Wang J."/>
            <person name="Lipzen A."/>
            <person name="Daum C."/>
            <person name="Barry K."/>
            <person name="Grigoriev I.V."/>
            <person name="Favel A."/>
            <person name="Rosso M.N."/>
            <person name="Martin F."/>
        </authorList>
    </citation>
    <scope>NUCLEOTIDE SEQUENCE [LARGE SCALE GENOMIC DNA]</scope>
    <source>
        <strain evidence="1 2">CIRM-BRFM 2984</strain>
    </source>
</reference>